<dbReference type="GO" id="GO:0000209">
    <property type="term" value="P:protein polyubiquitination"/>
    <property type="evidence" value="ECO:0007669"/>
    <property type="project" value="TreeGrafter"/>
</dbReference>
<sequence>MSACKDVRAINPFWDVLDNVEKRRNGLMAGNVFEYRLCRYLATKYHVSEARSFPLMSEADDAVVRENRLAVVSQGLLAIYDVTSGAGPARRSYERIADVVFPDPRRLSSRLPRINRGGTASSACVRWSPAGALLTTSGTFQDKNALRVFDTATLQIADTLEFQRYHSQAVFTHEHSLIDPAIIAIGSSLPQLILADLRSGNVVVSGGSSLSSPVVSIGWSPSDEHLIVAASGQHLVTWDKRHLSKPFAVSIDNWSTDGPPLKIPQIDFLDHNRCIVTHSPRETHIFDPYTGNLLRTLCHEMGGTPLRRKFALNRNARVLYSPAKKDVIGFDLVRDRLIPFPKGAHLYRVELILFNDSTKEIYSINGFGEAIVWTPFE</sequence>
<dbReference type="EMBL" id="CADCXU010017606">
    <property type="protein sequence ID" value="CAB0006351.1"/>
    <property type="molecule type" value="Genomic_DNA"/>
</dbReference>
<evidence type="ECO:0000313" key="2">
    <source>
        <dbReference type="Proteomes" id="UP000479000"/>
    </source>
</evidence>
<dbReference type="GO" id="GO:0006283">
    <property type="term" value="P:transcription-coupled nucleotide-excision repair"/>
    <property type="evidence" value="ECO:0007669"/>
    <property type="project" value="InterPro"/>
</dbReference>
<dbReference type="AlphaFoldDB" id="A0A6H5GUR0"/>
<dbReference type="InterPro" id="IPR015943">
    <property type="entry name" value="WD40/YVTN_repeat-like_dom_sf"/>
</dbReference>
<dbReference type="Gene3D" id="2.130.10.10">
    <property type="entry name" value="YVTN repeat-like/Quinoprotein amine dehydrogenase"/>
    <property type="match status" value="1"/>
</dbReference>
<dbReference type="GO" id="GO:0043161">
    <property type="term" value="P:proteasome-mediated ubiquitin-dependent protein catabolic process"/>
    <property type="evidence" value="ECO:0007669"/>
    <property type="project" value="TreeGrafter"/>
</dbReference>
<dbReference type="PANTHER" id="PTHR46202:SF1">
    <property type="entry name" value="DNA EXCISION REPAIR PROTEIN ERCC-8"/>
    <property type="match status" value="1"/>
</dbReference>
<name>A0A6H5GUR0_9HEMI</name>
<gene>
    <name evidence="1" type="ORF">NTEN_LOCUS11828</name>
</gene>
<evidence type="ECO:0000313" key="1">
    <source>
        <dbReference type="EMBL" id="CAB0006351.1"/>
    </source>
</evidence>
<evidence type="ECO:0008006" key="3">
    <source>
        <dbReference type="Google" id="ProtNLM"/>
    </source>
</evidence>
<reference evidence="1 2" key="1">
    <citation type="submission" date="2020-02" db="EMBL/GenBank/DDBJ databases">
        <authorList>
            <person name="Ferguson B K."/>
        </authorList>
    </citation>
    <scope>NUCLEOTIDE SEQUENCE [LARGE SCALE GENOMIC DNA]</scope>
</reference>
<protein>
    <recommendedName>
        <fullName evidence="3">WD repeat-containing protein 55 homolog</fullName>
    </recommendedName>
</protein>
<dbReference type="SUPFAM" id="SSF50978">
    <property type="entry name" value="WD40 repeat-like"/>
    <property type="match status" value="1"/>
</dbReference>
<dbReference type="InterPro" id="IPR042238">
    <property type="entry name" value="Rad28/ERCC8/Ckn1/ATCSA-1"/>
</dbReference>
<dbReference type="Proteomes" id="UP000479000">
    <property type="component" value="Unassembled WGS sequence"/>
</dbReference>
<dbReference type="InterPro" id="IPR036322">
    <property type="entry name" value="WD40_repeat_dom_sf"/>
</dbReference>
<dbReference type="PANTHER" id="PTHR46202">
    <property type="entry name" value="DNA EXCISION REPAIR PROTEIN ERCC-8"/>
    <property type="match status" value="1"/>
</dbReference>
<keyword evidence="2" id="KW-1185">Reference proteome</keyword>
<organism evidence="1 2">
    <name type="scientific">Nesidiocoris tenuis</name>
    <dbReference type="NCBI Taxonomy" id="355587"/>
    <lineage>
        <taxon>Eukaryota</taxon>
        <taxon>Metazoa</taxon>
        <taxon>Ecdysozoa</taxon>
        <taxon>Arthropoda</taxon>
        <taxon>Hexapoda</taxon>
        <taxon>Insecta</taxon>
        <taxon>Pterygota</taxon>
        <taxon>Neoptera</taxon>
        <taxon>Paraneoptera</taxon>
        <taxon>Hemiptera</taxon>
        <taxon>Heteroptera</taxon>
        <taxon>Panheteroptera</taxon>
        <taxon>Cimicomorpha</taxon>
        <taxon>Miridae</taxon>
        <taxon>Dicyphina</taxon>
        <taxon>Nesidiocoris</taxon>
    </lineage>
</organism>
<accession>A0A6H5GUR0</accession>
<dbReference type="GO" id="GO:0000109">
    <property type="term" value="C:nucleotide-excision repair complex"/>
    <property type="evidence" value="ECO:0007669"/>
    <property type="project" value="TreeGrafter"/>
</dbReference>
<dbReference type="GO" id="GO:0031464">
    <property type="term" value="C:Cul4A-RING E3 ubiquitin ligase complex"/>
    <property type="evidence" value="ECO:0007669"/>
    <property type="project" value="TreeGrafter"/>
</dbReference>
<proteinExistence type="predicted"/>